<accession>A0AAU9TSH7</accession>
<name>A0AAU9TSH7_EUPED</name>
<dbReference type="InterPro" id="IPR052275">
    <property type="entry name" value="Mt_Fe-S_assembly_factor"/>
</dbReference>
<dbReference type="Gene3D" id="3.30.300.90">
    <property type="entry name" value="BolA-like"/>
    <property type="match status" value="1"/>
</dbReference>
<dbReference type="InterPro" id="IPR036065">
    <property type="entry name" value="BolA-like_sf"/>
</dbReference>
<evidence type="ECO:0000313" key="4">
    <source>
        <dbReference type="Proteomes" id="UP001153954"/>
    </source>
</evidence>
<evidence type="ECO:0008006" key="5">
    <source>
        <dbReference type="Google" id="ProtNLM"/>
    </source>
</evidence>
<proteinExistence type="inferred from homology"/>
<protein>
    <recommendedName>
        <fullName evidence="5">BolA-like protein 3</fullName>
    </recommendedName>
</protein>
<dbReference type="PANTHER" id="PTHR46188:SF1">
    <property type="entry name" value="BOLA-LIKE PROTEIN 3"/>
    <property type="match status" value="1"/>
</dbReference>
<evidence type="ECO:0000313" key="3">
    <source>
        <dbReference type="EMBL" id="CAH2089968.1"/>
    </source>
</evidence>
<evidence type="ECO:0000256" key="2">
    <source>
        <dbReference type="RuleBase" id="RU003860"/>
    </source>
</evidence>
<organism evidence="3 4">
    <name type="scientific">Euphydryas editha</name>
    <name type="common">Edith's checkerspot</name>
    <dbReference type="NCBI Taxonomy" id="104508"/>
    <lineage>
        <taxon>Eukaryota</taxon>
        <taxon>Metazoa</taxon>
        <taxon>Ecdysozoa</taxon>
        <taxon>Arthropoda</taxon>
        <taxon>Hexapoda</taxon>
        <taxon>Insecta</taxon>
        <taxon>Pterygota</taxon>
        <taxon>Neoptera</taxon>
        <taxon>Endopterygota</taxon>
        <taxon>Lepidoptera</taxon>
        <taxon>Glossata</taxon>
        <taxon>Ditrysia</taxon>
        <taxon>Papilionoidea</taxon>
        <taxon>Nymphalidae</taxon>
        <taxon>Nymphalinae</taxon>
        <taxon>Euphydryas</taxon>
    </lineage>
</organism>
<comment type="similarity">
    <text evidence="1 2">Belongs to the BolA/IbaG family.</text>
</comment>
<dbReference type="Proteomes" id="UP001153954">
    <property type="component" value="Unassembled WGS sequence"/>
</dbReference>
<dbReference type="EMBL" id="CAKOGL010000009">
    <property type="protein sequence ID" value="CAH2089968.1"/>
    <property type="molecule type" value="Genomic_DNA"/>
</dbReference>
<dbReference type="PANTHER" id="PTHR46188">
    <property type="entry name" value="BOLA-LIKE PROTEIN 3"/>
    <property type="match status" value="1"/>
</dbReference>
<dbReference type="AlphaFoldDB" id="A0AAU9TSH7"/>
<dbReference type="Pfam" id="PF01722">
    <property type="entry name" value="BolA"/>
    <property type="match status" value="1"/>
</dbReference>
<keyword evidence="4" id="KW-1185">Reference proteome</keyword>
<evidence type="ECO:0000256" key="1">
    <source>
        <dbReference type="ARBA" id="ARBA00005578"/>
    </source>
</evidence>
<gene>
    <name evidence="3" type="ORF">EEDITHA_LOCUS5971</name>
</gene>
<comment type="caution">
    <text evidence="3">The sequence shown here is derived from an EMBL/GenBank/DDBJ whole genome shotgun (WGS) entry which is preliminary data.</text>
</comment>
<sequence length="111" mass="12333">MFRNFIKILEPFRNNLSRAVAGNGNAFQQNCLSKEEKLREALKKAIPGITYVSIEDISGGCGAMFEISIEAKEFKGLSRVKQHRLVTDSLKSEIAEMHGIRIHTSPSPNGD</sequence>
<dbReference type="InterPro" id="IPR002634">
    <property type="entry name" value="BolA"/>
</dbReference>
<dbReference type="GO" id="GO:0005759">
    <property type="term" value="C:mitochondrial matrix"/>
    <property type="evidence" value="ECO:0007669"/>
    <property type="project" value="TreeGrafter"/>
</dbReference>
<dbReference type="SUPFAM" id="SSF82657">
    <property type="entry name" value="BolA-like"/>
    <property type="match status" value="1"/>
</dbReference>
<reference evidence="3" key="1">
    <citation type="submission" date="2022-03" db="EMBL/GenBank/DDBJ databases">
        <authorList>
            <person name="Tunstrom K."/>
        </authorList>
    </citation>
    <scope>NUCLEOTIDE SEQUENCE</scope>
</reference>